<proteinExistence type="predicted"/>
<evidence type="ECO:0000313" key="4">
    <source>
        <dbReference type="EMBL" id="TVM32533.1"/>
    </source>
</evidence>
<dbReference type="RefSeq" id="WP_144306152.1">
    <property type="nucleotide sequence ID" value="NZ_CP039543.1"/>
</dbReference>
<protein>
    <recommendedName>
        <fullName evidence="7">Membrane-bound lysozyme-inhibitor of c-type lysozyme</fullName>
    </recommendedName>
</protein>
<accession>A0A6P1ZE25</accession>
<feature type="compositionally biased region" description="Polar residues" evidence="1">
    <location>
        <begin position="34"/>
        <end position="43"/>
    </location>
</feature>
<feature type="region of interest" description="Disordered" evidence="1">
    <location>
        <begin position="31"/>
        <end position="51"/>
    </location>
</feature>
<keyword evidence="6" id="KW-1185">Reference proteome</keyword>
<dbReference type="EMBL" id="CP039543">
    <property type="protein sequence ID" value="QJT08630.1"/>
    <property type="molecule type" value="Genomic_DNA"/>
</dbReference>
<dbReference type="EMBL" id="QMIF01000010">
    <property type="protein sequence ID" value="TVM32533.1"/>
    <property type="molecule type" value="Genomic_DNA"/>
</dbReference>
<evidence type="ECO:0000256" key="2">
    <source>
        <dbReference type="SAM" id="SignalP"/>
    </source>
</evidence>
<feature type="chain" id="PRO_5030159358" description="Membrane-bound lysozyme-inhibitor of c-type lysozyme" evidence="2">
    <location>
        <begin position="24"/>
        <end position="131"/>
    </location>
</feature>
<evidence type="ECO:0000313" key="6">
    <source>
        <dbReference type="Proteomes" id="UP000503251"/>
    </source>
</evidence>
<evidence type="ECO:0008006" key="7">
    <source>
        <dbReference type="Google" id="ProtNLM"/>
    </source>
</evidence>
<name>A0A6P1ZE25_9BACT</name>
<reference evidence="3 6" key="2">
    <citation type="submission" date="2019-04" db="EMBL/GenBank/DDBJ databases">
        <title>Isolation and culture of sulfate reducing bacteria from the cold seep of the South China Sea.</title>
        <authorList>
            <person name="Sun C."/>
            <person name="Liu R."/>
        </authorList>
    </citation>
    <scope>NUCLEOTIDE SEQUENCE [LARGE SCALE GENOMIC DNA]</scope>
    <source>
        <strain evidence="3 6">CS1</strain>
    </source>
</reference>
<feature type="signal peptide" evidence="2">
    <location>
        <begin position="1"/>
        <end position="23"/>
    </location>
</feature>
<sequence length="131" mass="14016">MERFARIALRMALLVLLAGALLAAACSGEHPAETNATNQTGQTGAMDEAPTGVPGMPDNINLVCGDNMPVTAEPTMLPLQLHVGEDAYDVSAEQTPLGMDFVGKDIVLSMKEKEITLLLGERTYNCRQVEE</sequence>
<reference evidence="4 5" key="1">
    <citation type="submission" date="2018-06" db="EMBL/GenBank/DDBJ databases">
        <title>Complete genome of Desulfovibrio marinus P48SEP.</title>
        <authorList>
            <person name="Crispim J.S."/>
            <person name="Vidigal P.M.P."/>
            <person name="Silva L.C.F."/>
            <person name="Araujo L.C."/>
            <person name="Laguardia C.N."/>
            <person name="Dias R.S."/>
            <person name="Sousa M.P."/>
            <person name="Paula S.O."/>
            <person name="Silva C."/>
        </authorList>
    </citation>
    <scope>NUCLEOTIDE SEQUENCE [LARGE SCALE GENOMIC DNA]</scope>
    <source>
        <strain evidence="4 5">P48SEP</strain>
    </source>
</reference>
<dbReference type="PROSITE" id="PS51257">
    <property type="entry name" value="PROKAR_LIPOPROTEIN"/>
    <property type="match status" value="1"/>
</dbReference>
<dbReference type="Proteomes" id="UP000503251">
    <property type="component" value="Chromosome"/>
</dbReference>
<gene>
    <name evidence="4" type="ORF">DQK91_14765</name>
    <name evidence="3" type="ORF">E8L03_06695</name>
</gene>
<evidence type="ECO:0000256" key="1">
    <source>
        <dbReference type="SAM" id="MobiDB-lite"/>
    </source>
</evidence>
<dbReference type="Proteomes" id="UP000434052">
    <property type="component" value="Unassembled WGS sequence"/>
</dbReference>
<evidence type="ECO:0000313" key="3">
    <source>
        <dbReference type="EMBL" id="QJT08630.1"/>
    </source>
</evidence>
<organism evidence="4 5">
    <name type="scientific">Oceanidesulfovibrio marinus</name>
    <dbReference type="NCBI Taxonomy" id="370038"/>
    <lineage>
        <taxon>Bacteria</taxon>
        <taxon>Pseudomonadati</taxon>
        <taxon>Thermodesulfobacteriota</taxon>
        <taxon>Desulfovibrionia</taxon>
        <taxon>Desulfovibrionales</taxon>
        <taxon>Desulfovibrionaceae</taxon>
        <taxon>Oceanidesulfovibrio</taxon>
    </lineage>
</organism>
<dbReference type="AlphaFoldDB" id="A0A6P1ZE25"/>
<keyword evidence="2" id="KW-0732">Signal</keyword>
<evidence type="ECO:0000313" key="5">
    <source>
        <dbReference type="Proteomes" id="UP000434052"/>
    </source>
</evidence>